<dbReference type="EMBL" id="PISE01000027">
    <property type="protein sequence ID" value="PKG23234.1"/>
    <property type="molecule type" value="Genomic_DNA"/>
</dbReference>
<dbReference type="Proteomes" id="UP000233375">
    <property type="component" value="Unassembled WGS sequence"/>
</dbReference>
<reference evidence="9 10" key="1">
    <citation type="journal article" date="2003" name="Int. J. Syst. Evol. Microbiol.">
        <title>Bacillus nealsonii sp. nov., isolated from a spacecraft-assembly facility, whose spores are gamma-radiation resistant.</title>
        <authorList>
            <person name="Venkateswaran K."/>
            <person name="Kempf M."/>
            <person name="Chen F."/>
            <person name="Satomi M."/>
            <person name="Nicholson W."/>
            <person name="Kern R."/>
        </authorList>
    </citation>
    <scope>NUCLEOTIDE SEQUENCE [LARGE SCALE GENOMIC DNA]</scope>
    <source>
        <strain evidence="9 10">FO-92</strain>
    </source>
</reference>
<feature type="transmembrane region" description="Helical" evidence="7">
    <location>
        <begin position="38"/>
        <end position="60"/>
    </location>
</feature>
<keyword evidence="2 7" id="KW-0813">Transport</keyword>
<evidence type="ECO:0000256" key="7">
    <source>
        <dbReference type="RuleBase" id="RU363032"/>
    </source>
</evidence>
<feature type="transmembrane region" description="Helical" evidence="7">
    <location>
        <begin position="310"/>
        <end position="332"/>
    </location>
</feature>
<feature type="transmembrane region" description="Helical" evidence="7">
    <location>
        <begin position="195"/>
        <end position="218"/>
    </location>
</feature>
<dbReference type="SUPFAM" id="SSF161098">
    <property type="entry name" value="MetI-like"/>
    <property type="match status" value="1"/>
</dbReference>
<dbReference type="InterPro" id="IPR043429">
    <property type="entry name" value="ArtM/GltK/GlnP/TcyL/YhdX-like"/>
</dbReference>
<keyword evidence="5 7" id="KW-1133">Transmembrane helix</keyword>
<evidence type="ECO:0000259" key="8">
    <source>
        <dbReference type="PROSITE" id="PS50928"/>
    </source>
</evidence>
<evidence type="ECO:0000256" key="2">
    <source>
        <dbReference type="ARBA" id="ARBA00022448"/>
    </source>
</evidence>
<dbReference type="InterPro" id="IPR000515">
    <property type="entry name" value="MetI-like"/>
</dbReference>
<protein>
    <submittedName>
        <fullName evidence="9">Amino acid ABC transporter permease</fullName>
    </submittedName>
</protein>
<feature type="transmembrane region" description="Helical" evidence="7">
    <location>
        <begin position="112"/>
        <end position="129"/>
    </location>
</feature>
<proteinExistence type="inferred from homology"/>
<dbReference type="GO" id="GO:0006865">
    <property type="term" value="P:amino acid transport"/>
    <property type="evidence" value="ECO:0007669"/>
    <property type="project" value="TreeGrafter"/>
</dbReference>
<dbReference type="GO" id="GO:0043190">
    <property type="term" value="C:ATP-binding cassette (ABC) transporter complex"/>
    <property type="evidence" value="ECO:0007669"/>
    <property type="project" value="InterPro"/>
</dbReference>
<feature type="transmembrane region" description="Helical" evidence="7">
    <location>
        <begin position="135"/>
        <end position="151"/>
    </location>
</feature>
<accession>A0A2N0Z148</accession>
<organism evidence="9 10">
    <name type="scientific">Niallia nealsonii</name>
    <dbReference type="NCBI Taxonomy" id="115979"/>
    <lineage>
        <taxon>Bacteria</taxon>
        <taxon>Bacillati</taxon>
        <taxon>Bacillota</taxon>
        <taxon>Bacilli</taxon>
        <taxon>Bacillales</taxon>
        <taxon>Bacillaceae</taxon>
        <taxon>Niallia</taxon>
    </lineage>
</organism>
<dbReference type="RefSeq" id="WP_101177674.1">
    <property type="nucleotide sequence ID" value="NZ_PISE01000027.1"/>
</dbReference>
<comment type="similarity">
    <text evidence="7">Belongs to the binding-protein-dependent transport system permease family.</text>
</comment>
<dbReference type="NCBIfam" id="TIGR01726">
    <property type="entry name" value="HEQRo_perm_3TM"/>
    <property type="match status" value="1"/>
</dbReference>
<feature type="transmembrane region" description="Helical" evidence="7">
    <location>
        <begin position="163"/>
        <end position="183"/>
    </location>
</feature>
<dbReference type="PROSITE" id="PS50928">
    <property type="entry name" value="ABC_TM1"/>
    <property type="match status" value="1"/>
</dbReference>
<keyword evidence="4 7" id="KW-0812">Transmembrane</keyword>
<evidence type="ECO:0000256" key="3">
    <source>
        <dbReference type="ARBA" id="ARBA00022475"/>
    </source>
</evidence>
<evidence type="ECO:0000256" key="6">
    <source>
        <dbReference type="ARBA" id="ARBA00023136"/>
    </source>
</evidence>
<gene>
    <name evidence="9" type="ORF">CWS01_13205</name>
</gene>
<feature type="transmembrane region" description="Helical" evidence="7">
    <location>
        <begin position="230"/>
        <end position="253"/>
    </location>
</feature>
<evidence type="ECO:0000313" key="9">
    <source>
        <dbReference type="EMBL" id="PKG23234.1"/>
    </source>
</evidence>
<feature type="domain" description="ABC transmembrane type-1" evidence="8">
    <location>
        <begin position="194"/>
        <end position="388"/>
    </location>
</feature>
<dbReference type="OrthoDB" id="9805999at2"/>
<keyword evidence="6 7" id="KW-0472">Membrane</keyword>
<dbReference type="CDD" id="cd06261">
    <property type="entry name" value="TM_PBP2"/>
    <property type="match status" value="1"/>
</dbReference>
<evidence type="ECO:0000256" key="5">
    <source>
        <dbReference type="ARBA" id="ARBA00022989"/>
    </source>
</evidence>
<dbReference type="PANTHER" id="PTHR30614">
    <property type="entry name" value="MEMBRANE COMPONENT OF AMINO ACID ABC TRANSPORTER"/>
    <property type="match status" value="1"/>
</dbReference>
<dbReference type="AlphaFoldDB" id="A0A2N0Z148"/>
<comment type="subcellular location">
    <subcellularLocation>
        <location evidence="1 7">Cell membrane</location>
        <topology evidence="1 7">Multi-pass membrane protein</topology>
    </subcellularLocation>
</comment>
<name>A0A2N0Z148_9BACI</name>
<dbReference type="GO" id="GO:0022857">
    <property type="term" value="F:transmembrane transporter activity"/>
    <property type="evidence" value="ECO:0007669"/>
    <property type="project" value="InterPro"/>
</dbReference>
<dbReference type="Gene3D" id="1.10.3720.10">
    <property type="entry name" value="MetI-like"/>
    <property type="match status" value="1"/>
</dbReference>
<feature type="transmembrane region" description="Helical" evidence="7">
    <location>
        <begin position="369"/>
        <end position="387"/>
    </location>
</feature>
<dbReference type="Pfam" id="PF00528">
    <property type="entry name" value="BPD_transp_1"/>
    <property type="match status" value="1"/>
</dbReference>
<dbReference type="PANTHER" id="PTHR30614:SF41">
    <property type="entry name" value="INNER MEMBRANE AMINO-ACID ABC TRANSPORTER PERMEASE PROTEIN YHDY"/>
    <property type="match status" value="1"/>
</dbReference>
<evidence type="ECO:0000256" key="4">
    <source>
        <dbReference type="ARBA" id="ARBA00022692"/>
    </source>
</evidence>
<evidence type="ECO:0000313" key="10">
    <source>
        <dbReference type="Proteomes" id="UP000233375"/>
    </source>
</evidence>
<comment type="caution">
    <text evidence="9">The sequence shown here is derived from an EMBL/GenBank/DDBJ whole genome shotgun (WGS) entry which is preliminary data.</text>
</comment>
<dbReference type="InterPro" id="IPR035906">
    <property type="entry name" value="MetI-like_sf"/>
</dbReference>
<evidence type="ECO:0000256" key="1">
    <source>
        <dbReference type="ARBA" id="ARBA00004651"/>
    </source>
</evidence>
<dbReference type="InterPro" id="IPR010065">
    <property type="entry name" value="AA_ABC_transptr_permease_3TM"/>
</dbReference>
<sequence length="400" mass="44696">MDNIQLTNSEQILSSKPKKEKTILDWLKNNLFKDWKNTLLTVVALIFSIYILSKVFHFIFTSDWEVVTNNFRLLMIGQFPQEEIWRVWVGVLFISALLGLSWGLWRGIIGHVAITIGVLLLVFGIMPYTEGNSKVNLFISIALMAAFYFIGRKAAHVFKILTLVLWILYLPVTIGVLNGFGILEPVSTNVWGGFLLTLILANVAIVCSFPIGLLLAVGRRSKLPIIKYSCIVYIEIIRGMPLIMVLFIGQLLLPLFVGSEIQLDNVLRAMIAFTLFSAAYLAENIRGGLQSIPRGQFEAAQALGLNNIKLMVFVILPQALKAVIPAMVGQFISIFKDTSLVAVIGLTDFLGIGKKIAANPEYLGKYLEIYIFVAFFYFIFCFLMSHVSKQLEASLGVGKR</sequence>
<keyword evidence="10" id="KW-1185">Reference proteome</keyword>
<feature type="transmembrane region" description="Helical" evidence="7">
    <location>
        <begin position="265"/>
        <end position="282"/>
    </location>
</feature>
<feature type="transmembrane region" description="Helical" evidence="7">
    <location>
        <begin position="84"/>
        <end position="105"/>
    </location>
</feature>
<keyword evidence="3" id="KW-1003">Cell membrane</keyword>